<protein>
    <recommendedName>
        <fullName evidence="4">Coenzyme Q-binding protein COQ10 START domain-containing protein</fullName>
    </recommendedName>
</protein>
<dbReference type="Pfam" id="PF03364">
    <property type="entry name" value="Polyketide_cyc"/>
    <property type="match status" value="1"/>
</dbReference>
<dbReference type="PANTHER" id="PTHR12901:SF10">
    <property type="entry name" value="COENZYME Q-BINDING PROTEIN COQ10, MITOCHONDRIAL"/>
    <property type="match status" value="1"/>
</dbReference>
<dbReference type="SUPFAM" id="SSF55961">
    <property type="entry name" value="Bet v1-like"/>
    <property type="match status" value="1"/>
</dbReference>
<sequence length="189" mass="21407">MRSAVSTWKAFGRLISQRNGSRCLTRYSGNYGALGSCVQIRWLSGIAGTETMLVNKDIKAFKDDNSFRVSGCSSSTAVQRRGFLGCGDGEEGSMVSKLYEERRILGYSPEQLFNVVAAVDLYQDFLPWCQRSDIVRRYPDGSFDAELEIGFKFLVESYVSHVEWKRPIYVKVSSALIFLLLHLRSFLTR</sequence>
<evidence type="ECO:0000256" key="1">
    <source>
        <dbReference type="ARBA" id="ARBA00006885"/>
    </source>
</evidence>
<proteinExistence type="inferred from homology"/>
<dbReference type="InterPro" id="IPR005031">
    <property type="entry name" value="COQ10_START"/>
</dbReference>
<dbReference type="OrthoDB" id="292693at2759"/>
<evidence type="ECO:0000313" key="6">
    <source>
        <dbReference type="Proteomes" id="UP000428333"/>
    </source>
</evidence>
<dbReference type="AlphaFoldDB" id="A0A6A4LWL2"/>
<dbReference type="GO" id="GO:0048039">
    <property type="term" value="F:ubiquinone binding"/>
    <property type="evidence" value="ECO:0007669"/>
    <property type="project" value="InterPro"/>
</dbReference>
<dbReference type="InterPro" id="IPR023393">
    <property type="entry name" value="START-like_dom_sf"/>
</dbReference>
<accession>A0A6A4LWL2</accession>
<dbReference type="Proteomes" id="UP000428333">
    <property type="component" value="Linkage Group LG05"/>
</dbReference>
<dbReference type="PANTHER" id="PTHR12901">
    <property type="entry name" value="SPERM PROTEIN HOMOLOG"/>
    <property type="match status" value="1"/>
</dbReference>
<evidence type="ECO:0000259" key="4">
    <source>
        <dbReference type="Pfam" id="PF03364"/>
    </source>
</evidence>
<feature type="domain" description="Coenzyme Q-binding protein COQ10 START" evidence="4">
    <location>
        <begin position="106"/>
        <end position="169"/>
    </location>
</feature>
<evidence type="ECO:0000313" key="5">
    <source>
        <dbReference type="EMBL" id="KAE9458728.1"/>
    </source>
</evidence>
<gene>
    <name evidence="5" type="ORF">C3L33_09368</name>
</gene>
<name>A0A6A4LWL2_9ERIC</name>
<comment type="caution">
    <text evidence="5">The sequence shown here is derived from an EMBL/GenBank/DDBJ whole genome shotgun (WGS) entry which is preliminary data.</text>
</comment>
<keyword evidence="6" id="KW-1185">Reference proteome</keyword>
<evidence type="ECO:0000256" key="3">
    <source>
        <dbReference type="ARBA" id="ARBA00024947"/>
    </source>
</evidence>
<dbReference type="InterPro" id="IPR044996">
    <property type="entry name" value="COQ10-like"/>
</dbReference>
<organism evidence="5 6">
    <name type="scientific">Rhododendron williamsianum</name>
    <dbReference type="NCBI Taxonomy" id="262921"/>
    <lineage>
        <taxon>Eukaryota</taxon>
        <taxon>Viridiplantae</taxon>
        <taxon>Streptophyta</taxon>
        <taxon>Embryophyta</taxon>
        <taxon>Tracheophyta</taxon>
        <taxon>Spermatophyta</taxon>
        <taxon>Magnoliopsida</taxon>
        <taxon>eudicotyledons</taxon>
        <taxon>Gunneridae</taxon>
        <taxon>Pentapetalae</taxon>
        <taxon>asterids</taxon>
        <taxon>Ericales</taxon>
        <taxon>Ericaceae</taxon>
        <taxon>Ericoideae</taxon>
        <taxon>Rhodoreae</taxon>
        <taxon>Rhododendron</taxon>
    </lineage>
</organism>
<comment type="subunit">
    <text evidence="2">Interacts with coenzyme Q.</text>
</comment>
<comment type="function">
    <text evidence="3">Required for the function of coenzyme Q in the respiratory chain. May serve as a chaperone or may be involved in the transport of Q6 from its site of synthesis to the catalytic sites of the respiratory complexes.</text>
</comment>
<comment type="similarity">
    <text evidence="1">Belongs to the COQ10 family.</text>
</comment>
<dbReference type="GO" id="GO:0045333">
    <property type="term" value="P:cellular respiration"/>
    <property type="evidence" value="ECO:0007669"/>
    <property type="project" value="InterPro"/>
</dbReference>
<evidence type="ECO:0000256" key="2">
    <source>
        <dbReference type="ARBA" id="ARBA00011814"/>
    </source>
</evidence>
<dbReference type="EMBL" id="QEFC01001238">
    <property type="protein sequence ID" value="KAE9458728.1"/>
    <property type="molecule type" value="Genomic_DNA"/>
</dbReference>
<dbReference type="Gene3D" id="3.30.530.20">
    <property type="match status" value="1"/>
</dbReference>
<dbReference type="GO" id="GO:0005739">
    <property type="term" value="C:mitochondrion"/>
    <property type="evidence" value="ECO:0007669"/>
    <property type="project" value="TreeGrafter"/>
</dbReference>
<reference evidence="5 6" key="1">
    <citation type="journal article" date="2019" name="Genome Biol. Evol.">
        <title>The Rhododendron genome and chromosomal organization provide insight into shared whole-genome duplications across the heath family (Ericaceae).</title>
        <authorList>
            <person name="Soza V.L."/>
            <person name="Lindsley D."/>
            <person name="Waalkes A."/>
            <person name="Ramage E."/>
            <person name="Patwardhan R.P."/>
            <person name="Burton J.N."/>
            <person name="Adey A."/>
            <person name="Kumar A."/>
            <person name="Qiu R."/>
            <person name="Shendure J."/>
            <person name="Hall B."/>
        </authorList>
    </citation>
    <scope>NUCLEOTIDE SEQUENCE [LARGE SCALE GENOMIC DNA]</scope>
    <source>
        <strain evidence="5">RSF 1966-606</strain>
    </source>
</reference>
<feature type="non-terminal residue" evidence="5">
    <location>
        <position position="1"/>
    </location>
</feature>